<accession>A0A3D8QRR5</accession>
<sequence length="660" mass="73606">MLTKICNQPIVHITSEKMFKLEGSTPAGTTEPLFSFGKPVLKAQDSPFKGFGALSLGTKHDIIVGVDYGTTFTGASYVSSKATDISEIVVINSWPGPSQDTDTVFKTPSRIAYASDNPRLSKDQWGFQVEPGMASYSWTKLLLDQGTPLSQYNDSALEEASKIGIMKLPEKKDAVEVAGDYLAEVHQHILRVIGKSITEETLQVTPLEFWFTVPAIWSDRAKDATKKATRRAGFAGTLARRIDQIFLITGTRGRCDSGAEEMLEMACSCAIVAVGLWYGIPGAEEHLAHQLTWTNYAGHYDIPCQRDRAIEVRGAVHRNGFPTKETLTVSVGGKCGSTAVDRNFYRLMSERFGEAFDKLPMKRKGPGSEFMKKFETLKRDFGVSDEQASWELPLNMTVDAPDPKYFDEEERLVIIYSDDMRKIFDPVLDQIIQLVKRQIEDANKDAGRDAINRIILVGGFGDSEYLRNAFKSSFGLGGKIAITVPDLPQAAIVQGAALRGLDGIRSSTKRCRRHYGFTVGINFRPGIDDEANAYMDEYNDIKRGQKYAEEHTEYIKVQRNIYPGSRLVSNIPLYACDQDLAAVRVEHKGVYSVGKIVVDLSKVDLNLFESKIIRNERVRNVNYRVKITFGAQEGLLKFEAISRGQRIGETSIDFSTTKYY</sequence>
<gene>
    <name evidence="1" type="ORF">DSM5745_09779</name>
</gene>
<dbReference type="Gene3D" id="3.30.420.40">
    <property type="match status" value="3"/>
</dbReference>
<dbReference type="PANTHER" id="PTHR14187:SF81">
    <property type="entry name" value="HSP70 FAMILY PROTEIN (AFU_ORTHOLOGUE AFUA_4G14040)"/>
    <property type="match status" value="1"/>
</dbReference>
<dbReference type="EMBL" id="PVWQ01000014">
    <property type="protein sequence ID" value="RDW64368.1"/>
    <property type="molecule type" value="Genomic_DNA"/>
</dbReference>
<keyword evidence="2" id="KW-1185">Reference proteome</keyword>
<dbReference type="STRING" id="1810919.A0A3D8QRR5"/>
<evidence type="ECO:0000313" key="2">
    <source>
        <dbReference type="Proteomes" id="UP000256690"/>
    </source>
</evidence>
<dbReference type="GeneID" id="38120149"/>
<organism evidence="1 2">
    <name type="scientific">Aspergillus mulundensis</name>
    <dbReference type="NCBI Taxonomy" id="1810919"/>
    <lineage>
        <taxon>Eukaryota</taxon>
        <taxon>Fungi</taxon>
        <taxon>Dikarya</taxon>
        <taxon>Ascomycota</taxon>
        <taxon>Pezizomycotina</taxon>
        <taxon>Eurotiomycetes</taxon>
        <taxon>Eurotiomycetidae</taxon>
        <taxon>Eurotiales</taxon>
        <taxon>Aspergillaceae</taxon>
        <taxon>Aspergillus</taxon>
        <taxon>Aspergillus subgen. Nidulantes</taxon>
    </lineage>
</organism>
<dbReference type="PANTHER" id="PTHR14187">
    <property type="entry name" value="ALPHA KINASE/ELONGATION FACTOR 2 KINASE"/>
    <property type="match status" value="1"/>
</dbReference>
<dbReference type="InterPro" id="IPR043129">
    <property type="entry name" value="ATPase_NBD"/>
</dbReference>
<dbReference type="CDD" id="cd10170">
    <property type="entry name" value="ASKHA_NBD_HSP70"/>
    <property type="match status" value="1"/>
</dbReference>
<dbReference type="AlphaFoldDB" id="A0A3D8QRR5"/>
<dbReference type="Proteomes" id="UP000256690">
    <property type="component" value="Unassembled WGS sequence"/>
</dbReference>
<dbReference type="RefSeq" id="XP_026599527.1">
    <property type="nucleotide sequence ID" value="XM_026751795.1"/>
</dbReference>
<protein>
    <submittedName>
        <fullName evidence="1">Heat shock 70 kDa protein 12A</fullName>
    </submittedName>
</protein>
<name>A0A3D8QRR5_9EURO</name>
<proteinExistence type="predicted"/>
<evidence type="ECO:0000313" key="1">
    <source>
        <dbReference type="EMBL" id="RDW64368.1"/>
    </source>
</evidence>
<keyword evidence="1" id="KW-0346">Stress response</keyword>
<dbReference type="SUPFAM" id="SSF53067">
    <property type="entry name" value="Actin-like ATPase domain"/>
    <property type="match status" value="2"/>
</dbReference>
<reference evidence="1 2" key="1">
    <citation type="journal article" date="2018" name="IMA Fungus">
        <title>IMA Genome-F 9: Draft genome sequence of Annulohypoxylon stygium, Aspergillus mulundensis, Berkeleyomyces basicola (syn. Thielaviopsis basicola), Ceratocystis smalleyi, two Cercospora beticola strains, Coleophoma cylindrospora, Fusarium fracticaudum, Phialophora cf. hyalina, and Morchella septimelata.</title>
        <authorList>
            <person name="Wingfield B.D."/>
            <person name="Bills G.F."/>
            <person name="Dong Y."/>
            <person name="Huang W."/>
            <person name="Nel W.J."/>
            <person name="Swalarsk-Parry B.S."/>
            <person name="Vaghefi N."/>
            <person name="Wilken P.M."/>
            <person name="An Z."/>
            <person name="de Beer Z.W."/>
            <person name="De Vos L."/>
            <person name="Chen L."/>
            <person name="Duong T.A."/>
            <person name="Gao Y."/>
            <person name="Hammerbacher A."/>
            <person name="Kikkert J.R."/>
            <person name="Li Y."/>
            <person name="Li H."/>
            <person name="Li K."/>
            <person name="Li Q."/>
            <person name="Liu X."/>
            <person name="Ma X."/>
            <person name="Naidoo K."/>
            <person name="Pethybridge S.J."/>
            <person name="Sun J."/>
            <person name="Steenkamp E.T."/>
            <person name="van der Nest M.A."/>
            <person name="van Wyk S."/>
            <person name="Wingfield M.J."/>
            <person name="Xiong C."/>
            <person name="Yue Q."/>
            <person name="Zhang X."/>
        </authorList>
    </citation>
    <scope>NUCLEOTIDE SEQUENCE [LARGE SCALE GENOMIC DNA]</scope>
    <source>
        <strain evidence="1 2">DSM 5745</strain>
    </source>
</reference>
<dbReference type="Gene3D" id="3.90.640.10">
    <property type="entry name" value="Actin, Chain A, domain 4"/>
    <property type="match status" value="1"/>
</dbReference>
<dbReference type="OrthoDB" id="2963168at2759"/>
<comment type="caution">
    <text evidence="1">The sequence shown here is derived from an EMBL/GenBank/DDBJ whole genome shotgun (WGS) entry which is preliminary data.</text>
</comment>